<comment type="similarity">
    <text evidence="3 13">Belongs to the multicopper oxidase family.</text>
</comment>
<gene>
    <name evidence="18" type="ORF">LWI29_011723</name>
</gene>
<dbReference type="Proteomes" id="UP001168877">
    <property type="component" value="Unassembled WGS sequence"/>
</dbReference>
<dbReference type="GO" id="GO:0052716">
    <property type="term" value="F:hydroquinone:oxygen oxidoreductase activity"/>
    <property type="evidence" value="ECO:0007669"/>
    <property type="project" value="UniProtKB-EC"/>
</dbReference>
<keyword evidence="5 13" id="KW-0052">Apoplast</keyword>
<dbReference type="AlphaFoldDB" id="A0AA39T2X8"/>
<keyword evidence="19" id="KW-1185">Reference proteome</keyword>
<reference evidence="18" key="1">
    <citation type="journal article" date="2022" name="Plant J.">
        <title>Strategies of tolerance reflected in two North American maple genomes.</title>
        <authorList>
            <person name="McEvoy S.L."/>
            <person name="Sezen U.U."/>
            <person name="Trouern-Trend A."/>
            <person name="McMahon S.M."/>
            <person name="Schaberg P.G."/>
            <person name="Yang J."/>
            <person name="Wegrzyn J.L."/>
            <person name="Swenson N.G."/>
        </authorList>
    </citation>
    <scope>NUCLEOTIDE SEQUENCE</scope>
    <source>
        <strain evidence="18">NS2018</strain>
    </source>
</reference>
<evidence type="ECO:0000256" key="5">
    <source>
        <dbReference type="ARBA" id="ARBA00022523"/>
    </source>
</evidence>
<feature type="region of interest" description="Disordered" evidence="14">
    <location>
        <begin position="862"/>
        <end position="908"/>
    </location>
</feature>
<dbReference type="NCBIfam" id="TIGR03389">
    <property type="entry name" value="laccase"/>
    <property type="match status" value="1"/>
</dbReference>
<dbReference type="InterPro" id="IPR011707">
    <property type="entry name" value="Cu-oxidase-like_N"/>
</dbReference>
<feature type="compositionally biased region" description="Low complexity" evidence="14">
    <location>
        <begin position="862"/>
        <end position="890"/>
    </location>
</feature>
<feature type="compositionally biased region" description="Polar residues" evidence="14">
    <location>
        <begin position="805"/>
        <end position="827"/>
    </location>
</feature>
<dbReference type="Pfam" id="PF07732">
    <property type="entry name" value="Cu-oxidase_3"/>
    <property type="match status" value="1"/>
</dbReference>
<evidence type="ECO:0000256" key="14">
    <source>
        <dbReference type="SAM" id="MobiDB-lite"/>
    </source>
</evidence>
<feature type="domain" description="Plastocyanin-like" evidence="17">
    <location>
        <begin position="32"/>
        <end position="145"/>
    </location>
</feature>
<dbReference type="InterPro" id="IPR001117">
    <property type="entry name" value="Cu-oxidase_2nd"/>
</dbReference>
<dbReference type="InterPro" id="IPR034288">
    <property type="entry name" value="CuRO_1_LCC"/>
</dbReference>
<organism evidence="18 19">
    <name type="scientific">Acer saccharum</name>
    <name type="common">Sugar maple</name>
    <dbReference type="NCBI Taxonomy" id="4024"/>
    <lineage>
        <taxon>Eukaryota</taxon>
        <taxon>Viridiplantae</taxon>
        <taxon>Streptophyta</taxon>
        <taxon>Embryophyta</taxon>
        <taxon>Tracheophyta</taxon>
        <taxon>Spermatophyta</taxon>
        <taxon>Magnoliopsida</taxon>
        <taxon>eudicotyledons</taxon>
        <taxon>Gunneridae</taxon>
        <taxon>Pentapetalae</taxon>
        <taxon>rosids</taxon>
        <taxon>malvids</taxon>
        <taxon>Sapindales</taxon>
        <taxon>Sapindaceae</taxon>
        <taxon>Hippocastanoideae</taxon>
        <taxon>Acereae</taxon>
        <taxon>Acer</taxon>
    </lineage>
</organism>
<dbReference type="EMBL" id="JAUESC010000003">
    <property type="protein sequence ID" value="KAK0600108.1"/>
    <property type="molecule type" value="Genomic_DNA"/>
</dbReference>
<evidence type="ECO:0000256" key="7">
    <source>
        <dbReference type="ARBA" id="ARBA00022723"/>
    </source>
</evidence>
<dbReference type="GO" id="GO:0046274">
    <property type="term" value="P:lignin catabolic process"/>
    <property type="evidence" value="ECO:0007669"/>
    <property type="project" value="UniProtKB-KW"/>
</dbReference>
<evidence type="ECO:0000313" key="19">
    <source>
        <dbReference type="Proteomes" id="UP001168877"/>
    </source>
</evidence>
<name>A0AA39T2X8_ACESA</name>
<evidence type="ECO:0000313" key="18">
    <source>
        <dbReference type="EMBL" id="KAK0600108.1"/>
    </source>
</evidence>
<dbReference type="InterPro" id="IPR045087">
    <property type="entry name" value="Cu-oxidase_fam"/>
</dbReference>
<comment type="caution">
    <text evidence="18">The sequence shown here is derived from an EMBL/GenBank/DDBJ whole genome shotgun (WGS) entry which is preliminary data.</text>
</comment>
<comment type="cofactor">
    <cofactor evidence="13">
        <name>Cu cation</name>
        <dbReference type="ChEBI" id="CHEBI:23378"/>
    </cofactor>
    <text evidence="13">Binds 4 Cu cations per monomer.</text>
</comment>
<dbReference type="InterPro" id="IPR017761">
    <property type="entry name" value="Laccase"/>
</dbReference>
<evidence type="ECO:0000256" key="8">
    <source>
        <dbReference type="ARBA" id="ARBA00022737"/>
    </source>
</evidence>
<evidence type="ECO:0000256" key="9">
    <source>
        <dbReference type="ARBA" id="ARBA00023002"/>
    </source>
</evidence>
<evidence type="ECO:0000259" key="15">
    <source>
        <dbReference type="Pfam" id="PF00394"/>
    </source>
</evidence>
<evidence type="ECO:0000256" key="13">
    <source>
        <dbReference type="RuleBase" id="RU361119"/>
    </source>
</evidence>
<comment type="subcellular location">
    <subcellularLocation>
        <location evidence="2 13">Secreted</location>
        <location evidence="2 13">Extracellular space</location>
        <location evidence="2 13">Apoplast</location>
    </subcellularLocation>
</comment>
<dbReference type="Gene3D" id="2.60.40.420">
    <property type="entry name" value="Cupredoxins - blue copper proteins"/>
    <property type="match status" value="3"/>
</dbReference>
<evidence type="ECO:0000256" key="10">
    <source>
        <dbReference type="ARBA" id="ARBA00023008"/>
    </source>
</evidence>
<keyword evidence="11" id="KW-0325">Glycoprotein</keyword>
<dbReference type="FunFam" id="2.60.40.420:FF:000045">
    <property type="entry name" value="Laccase 2"/>
    <property type="match status" value="1"/>
</dbReference>
<dbReference type="Gene3D" id="1.10.340.70">
    <property type="match status" value="1"/>
</dbReference>
<dbReference type="InterPro" id="IPR034285">
    <property type="entry name" value="CuRO_2_LCC"/>
</dbReference>
<protein>
    <recommendedName>
        <fullName evidence="4 13">Laccase</fullName>
        <ecNumber evidence="4 13">1.10.3.2</ecNumber>
    </recommendedName>
    <alternativeName>
        <fullName evidence="13">Benzenediol:oxygen oxidoreductase</fullName>
    </alternativeName>
    <alternativeName>
        <fullName evidence="13">Diphenol oxidase</fullName>
    </alternativeName>
    <alternativeName>
        <fullName evidence="13">Urishiol oxidase</fullName>
    </alternativeName>
</protein>
<feature type="signal peptide" evidence="13">
    <location>
        <begin position="1"/>
        <end position="23"/>
    </location>
</feature>
<reference evidence="18" key="2">
    <citation type="submission" date="2023-06" db="EMBL/GenBank/DDBJ databases">
        <authorList>
            <person name="Swenson N.G."/>
            <person name="Wegrzyn J.L."/>
            <person name="Mcevoy S.L."/>
        </authorList>
    </citation>
    <scope>NUCLEOTIDE SEQUENCE</scope>
    <source>
        <strain evidence="18">NS2018</strain>
        <tissue evidence="18">Leaf</tissue>
    </source>
</reference>
<evidence type="ECO:0000256" key="6">
    <source>
        <dbReference type="ARBA" id="ARBA00022525"/>
    </source>
</evidence>
<comment type="function">
    <text evidence="13">Lignin degradation and detoxification of lignin-derived products.</text>
</comment>
<dbReference type="EC" id="1.10.3.2" evidence="4 13"/>
<dbReference type="SUPFAM" id="SSF49503">
    <property type="entry name" value="Cupredoxins"/>
    <property type="match status" value="3"/>
</dbReference>
<keyword evidence="6 13" id="KW-0964">Secreted</keyword>
<proteinExistence type="inferred from homology"/>
<keyword evidence="12 13" id="KW-0439">Lignin degradation</keyword>
<evidence type="ECO:0000256" key="2">
    <source>
        <dbReference type="ARBA" id="ARBA00004271"/>
    </source>
</evidence>
<feature type="chain" id="PRO_5041480324" description="Laccase" evidence="13">
    <location>
        <begin position="24"/>
        <end position="1001"/>
    </location>
</feature>
<dbReference type="Pfam" id="PF07731">
    <property type="entry name" value="Cu-oxidase_2"/>
    <property type="match status" value="1"/>
</dbReference>
<accession>A0AA39T2X8</accession>
<evidence type="ECO:0000259" key="16">
    <source>
        <dbReference type="Pfam" id="PF07731"/>
    </source>
</evidence>
<evidence type="ECO:0000256" key="1">
    <source>
        <dbReference type="ARBA" id="ARBA00000349"/>
    </source>
</evidence>
<evidence type="ECO:0000256" key="12">
    <source>
        <dbReference type="ARBA" id="ARBA00023185"/>
    </source>
</evidence>
<keyword evidence="8 13" id="KW-0677">Repeat</keyword>
<dbReference type="GO" id="GO:0048046">
    <property type="term" value="C:apoplast"/>
    <property type="evidence" value="ECO:0007669"/>
    <property type="project" value="UniProtKB-SubCell"/>
</dbReference>
<comment type="catalytic activity">
    <reaction evidence="1 13">
        <text>4 hydroquinone + O2 = 4 benzosemiquinone + 2 H2O</text>
        <dbReference type="Rhea" id="RHEA:11276"/>
        <dbReference type="ChEBI" id="CHEBI:15377"/>
        <dbReference type="ChEBI" id="CHEBI:15379"/>
        <dbReference type="ChEBI" id="CHEBI:17594"/>
        <dbReference type="ChEBI" id="CHEBI:17977"/>
        <dbReference type="EC" id="1.10.3.2"/>
    </reaction>
</comment>
<feature type="region of interest" description="Disordered" evidence="14">
    <location>
        <begin position="805"/>
        <end position="842"/>
    </location>
</feature>
<dbReference type="InterPro" id="IPR008972">
    <property type="entry name" value="Cupredoxin"/>
</dbReference>
<dbReference type="PANTHER" id="PTHR11709:SF397">
    <property type="entry name" value="LACCASE"/>
    <property type="match status" value="1"/>
</dbReference>
<sequence length="1001" mass="110261">MGLMYRFLGFMFLGCLLFCKAEGAIRYYDFVVKESNFSRLCSTKSMLTVNDSFPGPEIHVHKGDTVFVNVHNQGTYGITIHWHGVKMPRNPWSDGPEFVTQCPIPVGTNFTQEINFSTEEGTLWWHAHSDWSRATVHGAIIVYPAQGTSYPYPQPYGEQTIVLASWYTADVMEVYEEAVASGAEFNTSDALTINGQPGALFDCSTGTTFRLPVKKGETYLLRIINAILNEEMFFGISEHNLTVVGTDGFYTKPIDTNYIMITPGQTMDVLVTANQPASYYYMAASPFSDSEAPFDNTTTTAILQYIGNQSAPSPIPLPTLPATNDTTAASNFTTKFRSLASSDHPISVPKNITKRILMTVSVNLIFCPNDSCSGTTDGDKLAASLNNQSFVFPTTDILEAYTSEFNTTDSLLAPPIYFNFTGDVDVIVYTVQGTKVMGLEYGDVVELVYQGTVIGNAQNHPMHLHGFSFYLVGTGLGNFNNQTDPDNYNLIDPPEVNTIQLPRKGWAAIRFVADNPAADFLESNTTRLTVESPLPLVNKGGTGDRCKPIGHGTAMVVQRTCLAPRPDESDWLRNNVFNSTCTILDKVCRFIIDGGSCENIVLAEVVTKLGIKTRQHPRPYRLAWLQKGGEVTVSQRALISFSIGKHYKDQVWCDIVRMDACHLLLGRLCQDKILARHASWSAYLQQFTFVLKHKAGTSNRVADALSRRVNLLSSLSVSVPGFETFRDLLQTDPYFATILVNLGAAENRIFVLVDGFLFRGNQLCVPECSLRLQIIKEVHGEGHVGRDRTLQLFVESVFPYRSLSVTSQRPNPNTLDTWTPHPNQSDPSLVLHSPDLPPCVDSDISQQAAADQFPSLPIHTVTSPTVTASSPALATPAPQSAAPAAQDSPTEIPTAPGPTIPISIAPESDHSPTVILSQQLPSLSTEPTQPVRHHMITRARNNIHKPSHKLNLLSQLQSLGDVEPTSVTQALKDPTWWKAMFEECDALIKNGTWELVPPDVR</sequence>
<feature type="domain" description="Plastocyanin-like" evidence="16">
    <location>
        <begin position="429"/>
        <end position="520"/>
    </location>
</feature>
<dbReference type="CDD" id="cd00303">
    <property type="entry name" value="retropepsin_like"/>
    <property type="match status" value="1"/>
</dbReference>
<dbReference type="CDD" id="cd13849">
    <property type="entry name" value="CuRO_1_LCC_plant"/>
    <property type="match status" value="1"/>
</dbReference>
<dbReference type="Pfam" id="PF00394">
    <property type="entry name" value="Cu-oxidase"/>
    <property type="match status" value="1"/>
</dbReference>
<dbReference type="InterPro" id="IPR011706">
    <property type="entry name" value="Cu-oxidase_C"/>
</dbReference>
<evidence type="ECO:0000256" key="4">
    <source>
        <dbReference type="ARBA" id="ARBA00012297"/>
    </source>
</evidence>
<keyword evidence="7 13" id="KW-0479">Metal-binding</keyword>
<evidence type="ECO:0000256" key="3">
    <source>
        <dbReference type="ARBA" id="ARBA00010609"/>
    </source>
</evidence>
<keyword evidence="13" id="KW-0732">Signal</keyword>
<keyword evidence="10 13" id="KW-0186">Copper</keyword>
<feature type="domain" description="Plastocyanin-like" evidence="15">
    <location>
        <begin position="158"/>
        <end position="307"/>
    </location>
</feature>
<evidence type="ECO:0000256" key="11">
    <source>
        <dbReference type="ARBA" id="ARBA00023180"/>
    </source>
</evidence>
<dbReference type="CDD" id="cd13875">
    <property type="entry name" value="CuRO_2_LCC_plant"/>
    <property type="match status" value="1"/>
</dbReference>
<dbReference type="GO" id="GO:0005507">
    <property type="term" value="F:copper ion binding"/>
    <property type="evidence" value="ECO:0007669"/>
    <property type="project" value="InterPro"/>
</dbReference>
<dbReference type="PANTHER" id="PTHR11709">
    <property type="entry name" value="MULTI-COPPER OXIDASE"/>
    <property type="match status" value="1"/>
</dbReference>
<evidence type="ECO:0000259" key="17">
    <source>
        <dbReference type="Pfam" id="PF07732"/>
    </source>
</evidence>
<keyword evidence="9 13" id="KW-0560">Oxidoreductase</keyword>